<evidence type="ECO:0000313" key="2">
    <source>
        <dbReference type="Proteomes" id="UP000700908"/>
    </source>
</evidence>
<evidence type="ECO:0000313" key="1">
    <source>
        <dbReference type="EMBL" id="MBY4797738.1"/>
    </source>
</evidence>
<dbReference type="RefSeq" id="WP_222199453.1">
    <property type="nucleotide sequence ID" value="NZ_JAIMFO010000006.1"/>
</dbReference>
<dbReference type="EMBL" id="JAIMFO010000006">
    <property type="protein sequence ID" value="MBY4797738.1"/>
    <property type="molecule type" value="Genomic_DNA"/>
</dbReference>
<reference evidence="1 2" key="1">
    <citation type="submission" date="2021-08" db="EMBL/GenBank/DDBJ databases">
        <title>Collinsella faecalis sp. nov. isolated from swine faeces.</title>
        <authorList>
            <person name="Oh B.S."/>
            <person name="Lee J.H."/>
        </authorList>
    </citation>
    <scope>NUCLEOTIDE SEQUENCE [LARGE SCALE GENOMIC DNA]</scope>
    <source>
        <strain evidence="1 2">AGMB00827</strain>
    </source>
</reference>
<name>A0ABS7ML15_9ACTN</name>
<keyword evidence="2" id="KW-1185">Reference proteome</keyword>
<organism evidence="1 2">
    <name type="scientific">Collinsella ureilytica</name>
    <dbReference type="NCBI Taxonomy" id="2869515"/>
    <lineage>
        <taxon>Bacteria</taxon>
        <taxon>Bacillati</taxon>
        <taxon>Actinomycetota</taxon>
        <taxon>Coriobacteriia</taxon>
        <taxon>Coriobacteriales</taxon>
        <taxon>Coriobacteriaceae</taxon>
        <taxon>Collinsella</taxon>
    </lineage>
</organism>
<dbReference type="Proteomes" id="UP000700908">
    <property type="component" value="Unassembled WGS sequence"/>
</dbReference>
<gene>
    <name evidence="1" type="ORF">K6V98_05130</name>
</gene>
<sequence length="67" mass="7440">MTSVRSCHGNDLALLFEFALDAIGAQRNIYTNEKTGVWTRIQKHMPDVSGLAKEAIQRLSNLDCTSC</sequence>
<accession>A0ABS7ML15</accession>
<comment type="caution">
    <text evidence="1">The sequence shown here is derived from an EMBL/GenBank/DDBJ whole genome shotgun (WGS) entry which is preliminary data.</text>
</comment>
<proteinExistence type="predicted"/>
<protein>
    <submittedName>
        <fullName evidence="1">Uncharacterized protein</fullName>
    </submittedName>
</protein>